<dbReference type="OMA" id="SWPGANH"/>
<evidence type="ECO:0000259" key="1">
    <source>
        <dbReference type="Pfam" id="PF01425"/>
    </source>
</evidence>
<dbReference type="Proteomes" id="UP000594263">
    <property type="component" value="Unplaced"/>
</dbReference>
<dbReference type="AlphaFoldDB" id="A0A7N0TUT7"/>
<dbReference type="PANTHER" id="PTHR11895:SF67">
    <property type="entry name" value="AMIDASE DOMAIN-CONTAINING PROTEIN"/>
    <property type="match status" value="1"/>
</dbReference>
<dbReference type="SUPFAM" id="SSF75304">
    <property type="entry name" value="Amidase signature (AS) enzymes"/>
    <property type="match status" value="1"/>
</dbReference>
<dbReference type="InterPro" id="IPR000120">
    <property type="entry name" value="Amidase"/>
</dbReference>
<dbReference type="Gene3D" id="3.90.1300.10">
    <property type="entry name" value="Amidase signature (AS) domain"/>
    <property type="match status" value="1"/>
</dbReference>
<dbReference type="PANTHER" id="PTHR11895">
    <property type="entry name" value="TRANSAMIDASE"/>
    <property type="match status" value="1"/>
</dbReference>
<keyword evidence="3" id="KW-1185">Reference proteome</keyword>
<dbReference type="InterPro" id="IPR023631">
    <property type="entry name" value="Amidase_dom"/>
</dbReference>
<protein>
    <recommendedName>
        <fullName evidence="1">Amidase domain-containing protein</fullName>
    </recommendedName>
</protein>
<sequence>MEESPLYVPIHPSEDAEEKEDIICISPDASPAEKVKQAVACLPSVAVKSADFPKSAFHRWTIMDYSHAYNSSEITPLMVAEQFIAAVRHSSSPSFQMSFFINSNFEDILRQATESTLRYKQGKQISVLDGVPIAVKDEIDCLPYPTTGGTKWLHKVRSCKEDACCVRHLRQCGAIIVGKTNMHELGAGTSGINPHYGATRNPYDKNKVAGGSSSGSAAAVSSGLCPAALGVDGGVNLFWAGSVRMPAALCGVVGFKPTFRRVPHSGVIPLNWTVGMVGVLAGTVEDALIVYAAISGQPPSAQPAVEAPRVCLPRLADVVSNIKMAKYGEWFNDCSDEIRNCCSNALTQFRKRYGWETVEVTIPEIEVMRLAHYLTIGSECSSSISSYLKKVDRGESGWDVRVALSVYGAFNSKEYLNAQRIRNRQMQFHKKIFAKADVIVCPTTGVTAYSVMNDALKTGELDYVNGAALVRYQIAGNFLGLPAITVPVGYDKEGLPIGLQFIGKPWSEPLLIQIASAVQALCMAEYKKPQVFYDLLSKKEVPHNSI</sequence>
<dbReference type="EnsemblPlants" id="Kaladp0046s0257.1.v1.1">
    <property type="protein sequence ID" value="Kaladp0046s0257.1.v1.1"/>
    <property type="gene ID" value="Kaladp0046s0257.v1.1"/>
</dbReference>
<name>A0A7N0TUT7_KALFE</name>
<dbReference type="GO" id="GO:0003824">
    <property type="term" value="F:catalytic activity"/>
    <property type="evidence" value="ECO:0007669"/>
    <property type="project" value="InterPro"/>
</dbReference>
<reference evidence="2" key="1">
    <citation type="submission" date="2021-01" db="UniProtKB">
        <authorList>
            <consortium name="EnsemblPlants"/>
        </authorList>
    </citation>
    <scope>IDENTIFICATION</scope>
</reference>
<accession>A0A7N0TUT7</accession>
<dbReference type="Pfam" id="PF01425">
    <property type="entry name" value="Amidase"/>
    <property type="match status" value="1"/>
</dbReference>
<proteinExistence type="predicted"/>
<feature type="domain" description="Amidase" evidence="1">
    <location>
        <begin position="102"/>
        <end position="511"/>
    </location>
</feature>
<dbReference type="Gramene" id="Kaladp0046s0257.2.v1.1">
    <property type="protein sequence ID" value="Kaladp0046s0257.2.v1.1"/>
    <property type="gene ID" value="Kaladp0046s0257.v1.1"/>
</dbReference>
<dbReference type="InterPro" id="IPR036928">
    <property type="entry name" value="AS_sf"/>
</dbReference>
<dbReference type="Gramene" id="Kaladp0046s0257.1.v1.1">
    <property type="protein sequence ID" value="Kaladp0046s0257.1.v1.1"/>
    <property type="gene ID" value="Kaladp0046s0257.v1.1"/>
</dbReference>
<evidence type="ECO:0000313" key="3">
    <source>
        <dbReference type="Proteomes" id="UP000594263"/>
    </source>
</evidence>
<dbReference type="EnsemblPlants" id="Kaladp0046s0257.2.v1.1">
    <property type="protein sequence ID" value="Kaladp0046s0257.2.v1.1"/>
    <property type="gene ID" value="Kaladp0046s0257.v1.1"/>
</dbReference>
<organism evidence="2 3">
    <name type="scientific">Kalanchoe fedtschenkoi</name>
    <name type="common">Lavender scallops</name>
    <name type="synonym">South American air plant</name>
    <dbReference type="NCBI Taxonomy" id="63787"/>
    <lineage>
        <taxon>Eukaryota</taxon>
        <taxon>Viridiplantae</taxon>
        <taxon>Streptophyta</taxon>
        <taxon>Embryophyta</taxon>
        <taxon>Tracheophyta</taxon>
        <taxon>Spermatophyta</taxon>
        <taxon>Magnoliopsida</taxon>
        <taxon>eudicotyledons</taxon>
        <taxon>Gunneridae</taxon>
        <taxon>Pentapetalae</taxon>
        <taxon>Saxifragales</taxon>
        <taxon>Crassulaceae</taxon>
        <taxon>Kalanchoe</taxon>
    </lineage>
</organism>
<evidence type="ECO:0000313" key="2">
    <source>
        <dbReference type="EnsemblPlants" id="Kaladp0046s0257.2.v1.1"/>
    </source>
</evidence>